<organism evidence="5 6">
    <name type="scientific">Alicyclobacillus tolerans</name>
    <dbReference type="NCBI Taxonomy" id="90970"/>
    <lineage>
        <taxon>Bacteria</taxon>
        <taxon>Bacillati</taxon>
        <taxon>Bacillota</taxon>
        <taxon>Bacilli</taxon>
        <taxon>Bacillales</taxon>
        <taxon>Alicyclobacillaceae</taxon>
        <taxon>Alicyclobacillus</taxon>
    </lineage>
</organism>
<keyword evidence="4" id="KW-0472">Membrane</keyword>
<dbReference type="SUPFAM" id="SSF53448">
    <property type="entry name" value="Nucleotide-diphospho-sugar transferases"/>
    <property type="match status" value="1"/>
</dbReference>
<dbReference type="GO" id="GO:0016757">
    <property type="term" value="F:glycosyltransferase activity"/>
    <property type="evidence" value="ECO:0007669"/>
    <property type="project" value="UniProtKB-KW"/>
</dbReference>
<dbReference type="Pfam" id="PF13641">
    <property type="entry name" value="Glyco_tranf_2_3"/>
    <property type="match status" value="1"/>
</dbReference>
<feature type="transmembrane region" description="Helical" evidence="4">
    <location>
        <begin position="368"/>
        <end position="391"/>
    </location>
</feature>
<proteinExistence type="inferred from homology"/>
<feature type="transmembrane region" description="Helical" evidence="4">
    <location>
        <begin position="342"/>
        <end position="361"/>
    </location>
</feature>
<evidence type="ECO:0000256" key="1">
    <source>
        <dbReference type="ARBA" id="ARBA00006739"/>
    </source>
</evidence>
<dbReference type="Proteomes" id="UP000184016">
    <property type="component" value="Unassembled WGS sequence"/>
</dbReference>
<keyword evidence="4" id="KW-1133">Transmembrane helix</keyword>
<dbReference type="OrthoDB" id="9797391at2"/>
<dbReference type="RefSeq" id="WP_072873456.1">
    <property type="nucleotide sequence ID" value="NZ_FRAF01000006.1"/>
</dbReference>
<sequence>MDIWRFFVHTMGLGIQIFASLLGIYQTLLSFPGYFPAKKPHTHSPEKKFAILIPAHNEERVIGFLLDSLFAQDYPSHLYDIHVIADHCSDHTAEVALAHGAKVHCREQSTQRSKGYAIEWMLKRLQEMSVSYDAVLIFDADNLVEADFLQAMNHHLCTGHRVIQGYLGVKNPFDSWVTVSQAVSYWFSNCMWQKARNNLGLACSLGGTGVCVDFNLLAEMGWHATGLAEDLEFGVRCIRRGIYPVWAHEARVYDEKPIDLVSSLRQRIRWMRGHFYCAKRNFFPLLSKALQKRDVRQLDAALYLFQPIRFMILFLISLMVFFHISISSDMGINHLSGLLPTYFWILISAILYLQIPFALFLEKVNWRAYFALPLLPIFLWTWGPITLYAFLSCSDQRWSHTEHKRSIRMDEL</sequence>
<evidence type="ECO:0000256" key="2">
    <source>
        <dbReference type="ARBA" id="ARBA00022676"/>
    </source>
</evidence>
<accession>A0A1M6NP46</accession>
<keyword evidence="6" id="KW-1185">Reference proteome</keyword>
<dbReference type="STRING" id="1830138.SAMN05443507_106114"/>
<dbReference type="AlphaFoldDB" id="A0A1M6NP46"/>
<protein>
    <submittedName>
        <fullName evidence="5">Glycosyltransferase, catalytic subunit of cellulose synthase and poly-beta-1,6-N-acetylglucosamine synthase</fullName>
    </submittedName>
</protein>
<reference evidence="6" key="1">
    <citation type="submission" date="2016-11" db="EMBL/GenBank/DDBJ databases">
        <authorList>
            <person name="Varghese N."/>
            <person name="Submissions S."/>
        </authorList>
    </citation>
    <scope>NUCLEOTIDE SEQUENCE [LARGE SCALE GENOMIC DNA]</scope>
    <source>
        <strain evidence="6">USBA-503</strain>
    </source>
</reference>
<keyword evidence="2" id="KW-0328">Glycosyltransferase</keyword>
<dbReference type="PANTHER" id="PTHR43630:SF1">
    <property type="entry name" value="POLY-BETA-1,6-N-ACETYL-D-GLUCOSAMINE SYNTHASE"/>
    <property type="match status" value="1"/>
</dbReference>
<feature type="transmembrane region" description="Helical" evidence="4">
    <location>
        <begin position="300"/>
        <end position="322"/>
    </location>
</feature>
<dbReference type="CDD" id="cd06438">
    <property type="entry name" value="EpsO_like"/>
    <property type="match status" value="1"/>
</dbReference>
<dbReference type="InterPro" id="IPR029044">
    <property type="entry name" value="Nucleotide-diphossugar_trans"/>
</dbReference>
<comment type="similarity">
    <text evidence="1">Belongs to the glycosyltransferase 2 family.</text>
</comment>
<evidence type="ECO:0000256" key="3">
    <source>
        <dbReference type="ARBA" id="ARBA00022679"/>
    </source>
</evidence>
<dbReference type="Gene3D" id="3.90.550.10">
    <property type="entry name" value="Spore Coat Polysaccharide Biosynthesis Protein SpsA, Chain A"/>
    <property type="match status" value="1"/>
</dbReference>
<keyword evidence="3 5" id="KW-0808">Transferase</keyword>
<gene>
    <name evidence="5" type="ORF">SAMN05443507_106114</name>
</gene>
<evidence type="ECO:0000256" key="4">
    <source>
        <dbReference type="SAM" id="Phobius"/>
    </source>
</evidence>
<evidence type="ECO:0000313" key="5">
    <source>
        <dbReference type="EMBL" id="SHJ97473.1"/>
    </source>
</evidence>
<dbReference type="EMBL" id="FRAF01000006">
    <property type="protein sequence ID" value="SHJ97473.1"/>
    <property type="molecule type" value="Genomic_DNA"/>
</dbReference>
<feature type="transmembrane region" description="Helical" evidence="4">
    <location>
        <begin position="6"/>
        <end position="29"/>
    </location>
</feature>
<dbReference type="PANTHER" id="PTHR43630">
    <property type="entry name" value="POLY-BETA-1,6-N-ACETYL-D-GLUCOSAMINE SYNTHASE"/>
    <property type="match status" value="1"/>
</dbReference>
<keyword evidence="4" id="KW-0812">Transmembrane</keyword>
<name>A0A1M6NP46_9BACL</name>
<evidence type="ECO:0000313" key="6">
    <source>
        <dbReference type="Proteomes" id="UP000184016"/>
    </source>
</evidence>